<dbReference type="PANTHER" id="PTHR23028">
    <property type="entry name" value="ACETYLTRANSFERASE"/>
    <property type="match status" value="1"/>
</dbReference>
<feature type="transmembrane region" description="Helical" evidence="9">
    <location>
        <begin position="203"/>
        <end position="220"/>
    </location>
</feature>
<feature type="transmembrane region" description="Helical" evidence="9">
    <location>
        <begin position="283"/>
        <end position="302"/>
    </location>
</feature>
<keyword evidence="5 9" id="KW-1133">Transmembrane helix</keyword>
<sequence length="633" mass="67097">MSLRYQPSLDGLRAVALGAVLVVHGLPSVLPGGFLGVDLFFVLSGFLITCLLLAEVEAAGRADLGAFWLRRARRLLPALVLVVAVTVGTARWLLPAQDPPALRADGIAALTYWANWRMILRGGGDYFTRTADASPLQHTWSLAIEEQFYLIWPLLLLLALRAARPRVAIAAVSLAGAAASAVAAALLYDPARTDRVYFGTDTRAGALLVGCALAAALPALSRRPRGVRAAGLAGAIAFAACCRFATGHQPWLLRGGLLVPAVAAAAVLAAVSVVPGSIGARTLAVRPLTAVGKISYGGYLWHWPLFAVLDAARTGLQGPALFALRVAATLCAAALSYALLERPIRRGIRPRIPLTALTAAAVAAIALALSPLAKPDVVPPVLPAAFQPSAASSSSAPASAPTARPGRRPGPPRVMVMGDSVAWTLGAYWPGDPRFDLANEAVQGCGIAPLPDLRYAGDLHEPYPYCSTWRQRWSSSVDRTDPDLAVVLLDRWELMDRRLENRWTHVGEPDYDAYLSGQLRAALDALSSHGARPVLLTAPYTHRAERPDGGLWPEDDPARVDAWNRLLSAVASTHPSHPAVLDLNRVLCPAGAFTWTVAGVRVRSDGLHLTPEGVREVVAPWLSAQLASLARGS</sequence>
<feature type="transmembrane region" description="Helical" evidence="9">
    <location>
        <begin position="252"/>
        <end position="271"/>
    </location>
</feature>
<feature type="transmembrane region" description="Helical" evidence="9">
    <location>
        <begin position="167"/>
        <end position="188"/>
    </location>
</feature>
<dbReference type="InterPro" id="IPR043968">
    <property type="entry name" value="SGNH"/>
</dbReference>
<feature type="transmembrane region" description="Helical" evidence="9">
    <location>
        <begin position="227"/>
        <end position="246"/>
    </location>
</feature>
<dbReference type="Proteomes" id="UP001500620">
    <property type="component" value="Unassembled WGS sequence"/>
</dbReference>
<accession>A0ABP8DMD2</accession>
<evidence type="ECO:0000256" key="8">
    <source>
        <dbReference type="SAM" id="MobiDB-lite"/>
    </source>
</evidence>
<dbReference type="InterPro" id="IPR036514">
    <property type="entry name" value="SGNH_hydro_sf"/>
</dbReference>
<feature type="transmembrane region" description="Helical" evidence="9">
    <location>
        <begin position="352"/>
        <end position="373"/>
    </location>
</feature>
<dbReference type="InterPro" id="IPR002656">
    <property type="entry name" value="Acyl_transf_3_dom"/>
</dbReference>
<protein>
    <submittedName>
        <fullName evidence="12">Acyltransferase family protein</fullName>
    </submittedName>
</protein>
<comment type="subcellular location">
    <subcellularLocation>
        <location evidence="1">Cell membrane</location>
        <topology evidence="1">Multi-pass membrane protein</topology>
    </subcellularLocation>
</comment>
<organism evidence="12 13">
    <name type="scientific">Dactylosporangium darangshiense</name>
    <dbReference type="NCBI Taxonomy" id="579108"/>
    <lineage>
        <taxon>Bacteria</taxon>
        <taxon>Bacillati</taxon>
        <taxon>Actinomycetota</taxon>
        <taxon>Actinomycetes</taxon>
        <taxon>Micromonosporales</taxon>
        <taxon>Micromonosporaceae</taxon>
        <taxon>Dactylosporangium</taxon>
    </lineage>
</organism>
<evidence type="ECO:0000256" key="7">
    <source>
        <dbReference type="ARBA" id="ARBA00023315"/>
    </source>
</evidence>
<evidence type="ECO:0000256" key="5">
    <source>
        <dbReference type="ARBA" id="ARBA00022989"/>
    </source>
</evidence>
<dbReference type="Gene3D" id="3.40.50.1110">
    <property type="entry name" value="SGNH hydrolase"/>
    <property type="match status" value="1"/>
</dbReference>
<feature type="transmembrane region" description="Helical" evidence="9">
    <location>
        <begin position="322"/>
        <end position="340"/>
    </location>
</feature>
<reference evidence="13" key="1">
    <citation type="journal article" date="2019" name="Int. J. Syst. Evol. Microbiol.">
        <title>The Global Catalogue of Microorganisms (GCM) 10K type strain sequencing project: providing services to taxonomists for standard genome sequencing and annotation.</title>
        <authorList>
            <consortium name="The Broad Institute Genomics Platform"/>
            <consortium name="The Broad Institute Genome Sequencing Center for Infectious Disease"/>
            <person name="Wu L."/>
            <person name="Ma J."/>
        </authorList>
    </citation>
    <scope>NUCLEOTIDE SEQUENCE [LARGE SCALE GENOMIC DNA]</scope>
    <source>
        <strain evidence="13">JCM 17441</strain>
    </source>
</reference>
<evidence type="ECO:0000259" key="10">
    <source>
        <dbReference type="Pfam" id="PF01757"/>
    </source>
</evidence>
<feature type="region of interest" description="Disordered" evidence="8">
    <location>
        <begin position="387"/>
        <end position="413"/>
    </location>
</feature>
<feature type="compositionally biased region" description="Low complexity" evidence="8">
    <location>
        <begin position="387"/>
        <end position="404"/>
    </location>
</feature>
<keyword evidence="13" id="KW-1185">Reference proteome</keyword>
<gene>
    <name evidence="12" type="ORF">GCM10022255_085080</name>
</gene>
<feature type="transmembrane region" description="Helical" evidence="9">
    <location>
        <begin position="140"/>
        <end position="160"/>
    </location>
</feature>
<evidence type="ECO:0000259" key="11">
    <source>
        <dbReference type="Pfam" id="PF19040"/>
    </source>
</evidence>
<dbReference type="Pfam" id="PF01757">
    <property type="entry name" value="Acyl_transf_3"/>
    <property type="match status" value="1"/>
</dbReference>
<dbReference type="EMBL" id="BAABAT010000036">
    <property type="protein sequence ID" value="GAA4259647.1"/>
    <property type="molecule type" value="Genomic_DNA"/>
</dbReference>
<dbReference type="GO" id="GO:0016746">
    <property type="term" value="F:acyltransferase activity"/>
    <property type="evidence" value="ECO:0007669"/>
    <property type="project" value="UniProtKB-KW"/>
</dbReference>
<proteinExistence type="predicted"/>
<evidence type="ECO:0000313" key="12">
    <source>
        <dbReference type="EMBL" id="GAA4259647.1"/>
    </source>
</evidence>
<dbReference type="SUPFAM" id="SSF52266">
    <property type="entry name" value="SGNH hydrolase"/>
    <property type="match status" value="1"/>
</dbReference>
<feature type="transmembrane region" description="Helical" evidence="9">
    <location>
        <begin position="36"/>
        <end position="54"/>
    </location>
</feature>
<evidence type="ECO:0000256" key="2">
    <source>
        <dbReference type="ARBA" id="ARBA00022475"/>
    </source>
</evidence>
<feature type="domain" description="Acyltransferase 3" evidence="10">
    <location>
        <begin position="8"/>
        <end position="337"/>
    </location>
</feature>
<evidence type="ECO:0000256" key="4">
    <source>
        <dbReference type="ARBA" id="ARBA00022692"/>
    </source>
</evidence>
<evidence type="ECO:0000256" key="3">
    <source>
        <dbReference type="ARBA" id="ARBA00022679"/>
    </source>
</evidence>
<keyword evidence="6 9" id="KW-0472">Membrane</keyword>
<keyword evidence="3" id="KW-0808">Transferase</keyword>
<name>A0ABP8DMD2_9ACTN</name>
<evidence type="ECO:0000256" key="1">
    <source>
        <dbReference type="ARBA" id="ARBA00004651"/>
    </source>
</evidence>
<keyword evidence="7 12" id="KW-0012">Acyltransferase</keyword>
<comment type="caution">
    <text evidence="12">The sequence shown here is derived from an EMBL/GenBank/DDBJ whole genome shotgun (WGS) entry which is preliminary data.</text>
</comment>
<dbReference type="InterPro" id="IPR050879">
    <property type="entry name" value="Acyltransferase_3"/>
</dbReference>
<keyword evidence="2" id="KW-1003">Cell membrane</keyword>
<evidence type="ECO:0000256" key="6">
    <source>
        <dbReference type="ARBA" id="ARBA00023136"/>
    </source>
</evidence>
<keyword evidence="4 9" id="KW-0812">Transmembrane</keyword>
<feature type="domain" description="SGNH" evidence="11">
    <location>
        <begin position="407"/>
        <end position="620"/>
    </location>
</feature>
<evidence type="ECO:0000313" key="13">
    <source>
        <dbReference type="Proteomes" id="UP001500620"/>
    </source>
</evidence>
<dbReference type="PANTHER" id="PTHR23028:SF53">
    <property type="entry name" value="ACYL_TRANSF_3 DOMAIN-CONTAINING PROTEIN"/>
    <property type="match status" value="1"/>
</dbReference>
<dbReference type="Pfam" id="PF19040">
    <property type="entry name" value="SGNH"/>
    <property type="match status" value="1"/>
</dbReference>
<evidence type="ECO:0000256" key="9">
    <source>
        <dbReference type="SAM" id="Phobius"/>
    </source>
</evidence>
<feature type="transmembrane region" description="Helical" evidence="9">
    <location>
        <begin position="75"/>
        <end position="94"/>
    </location>
</feature>